<accession>A0A840CHS6</accession>
<dbReference type="EMBL" id="JACIEP010000002">
    <property type="protein sequence ID" value="MBB4034846.1"/>
    <property type="molecule type" value="Genomic_DNA"/>
</dbReference>
<keyword evidence="4" id="KW-0249">Electron transport</keyword>
<sequence length="515" mass="57188">MLKKIRLILAVICFLLITLLFLDFTGTLHQWFGWLAKIQFLPALLALNTGVIIGLIVLTLFFGRIYCSVICPLGIFQDITLRLSRRFNKKKRFSFSRALPWLRYGVLILAIAAFALGMGSLVALLDPYGAYGRVANNLFSPVYQGINNILAYFAGRADSYSFYSTDIWIKSTATFLIAVTTFVVIGILAWRNGRTYCNTICPVGTVLGFISRFSIFRLRFDAEKCTKCGLCERNCKASCIDSKNMSVDSSRCITCFNCIEKCKAGAIKYTPLKISTGKENKNKVESIVENEETNSVSRQNFLTITGLFLLANTVKAQQLHVDGGLAEIQDKKIPDRKVPIVPPGAEGEKNFNSRCTGCQLCVTICPNNILRPSNKLSTMMQPEMSFERGYCRPECVECSKVCPSKAIKQITTADKTAISIGQAVWIKDNCVVNRDEVPCTACERHCPTKAITLIPVHPEEENTPQQGPPGQQPPVLKTPVINKELCIGCGACEYYCPARPFSAIYIEGNVRHHSV</sequence>
<dbReference type="GO" id="GO:0051539">
    <property type="term" value="F:4 iron, 4 sulfur cluster binding"/>
    <property type="evidence" value="ECO:0007669"/>
    <property type="project" value="UniProtKB-KW"/>
</dbReference>
<dbReference type="Pfam" id="PF12838">
    <property type="entry name" value="Fer4_7"/>
    <property type="match status" value="1"/>
</dbReference>
<gene>
    <name evidence="9" type="ORF">GGR21_000733</name>
</gene>
<keyword evidence="7" id="KW-0812">Transmembrane</keyword>
<evidence type="ECO:0000313" key="9">
    <source>
        <dbReference type="EMBL" id="MBB4034846.1"/>
    </source>
</evidence>
<dbReference type="InterPro" id="IPR017896">
    <property type="entry name" value="4Fe4S_Fe-S-bd"/>
</dbReference>
<feature type="transmembrane region" description="Helical" evidence="7">
    <location>
        <begin position="101"/>
        <end position="125"/>
    </location>
</feature>
<comment type="caution">
    <text evidence="9">The sequence shown here is derived from an EMBL/GenBank/DDBJ whole genome shotgun (WGS) entry which is preliminary data.</text>
</comment>
<feature type="domain" description="4Fe-4S ferredoxin-type" evidence="8">
    <location>
        <begin position="380"/>
        <end position="412"/>
    </location>
</feature>
<dbReference type="InterPro" id="IPR051684">
    <property type="entry name" value="Electron_Trans/Redox"/>
</dbReference>
<evidence type="ECO:0000256" key="6">
    <source>
        <dbReference type="ARBA" id="ARBA00023014"/>
    </source>
</evidence>
<evidence type="ECO:0000256" key="3">
    <source>
        <dbReference type="ARBA" id="ARBA00022723"/>
    </source>
</evidence>
<dbReference type="SUPFAM" id="SSF54862">
    <property type="entry name" value="4Fe-4S ferredoxins"/>
    <property type="match status" value="2"/>
</dbReference>
<proteinExistence type="predicted"/>
<evidence type="ECO:0000256" key="4">
    <source>
        <dbReference type="ARBA" id="ARBA00022982"/>
    </source>
</evidence>
<feature type="domain" description="4Fe-4S ferredoxin-type" evidence="8">
    <location>
        <begin position="345"/>
        <end position="375"/>
    </location>
</feature>
<dbReference type="CDD" id="cd16373">
    <property type="entry name" value="DMSOR_beta_like"/>
    <property type="match status" value="1"/>
</dbReference>
<keyword evidence="1" id="KW-0813">Transport</keyword>
<feature type="domain" description="4Fe-4S ferredoxin-type" evidence="8">
    <location>
        <begin position="246"/>
        <end position="272"/>
    </location>
</feature>
<evidence type="ECO:0000256" key="5">
    <source>
        <dbReference type="ARBA" id="ARBA00023004"/>
    </source>
</evidence>
<dbReference type="GO" id="GO:0005886">
    <property type="term" value="C:plasma membrane"/>
    <property type="evidence" value="ECO:0007669"/>
    <property type="project" value="TreeGrafter"/>
</dbReference>
<dbReference type="PANTHER" id="PTHR30176:SF3">
    <property type="entry name" value="FERREDOXIN-TYPE PROTEIN NAPH"/>
    <property type="match status" value="1"/>
</dbReference>
<feature type="domain" description="4Fe-4S ferredoxin-type" evidence="8">
    <location>
        <begin position="216"/>
        <end position="245"/>
    </location>
</feature>
<protein>
    <submittedName>
        <fullName evidence="9">Ferredoxin</fullName>
    </submittedName>
</protein>
<keyword evidence="2" id="KW-0004">4Fe-4S</keyword>
<name>A0A840CHS6_9BACT</name>
<evidence type="ECO:0000313" key="10">
    <source>
        <dbReference type="Proteomes" id="UP000555103"/>
    </source>
</evidence>
<keyword evidence="6" id="KW-0411">Iron-sulfur</keyword>
<keyword evidence="7" id="KW-0472">Membrane</keyword>
<dbReference type="GO" id="GO:0046872">
    <property type="term" value="F:metal ion binding"/>
    <property type="evidence" value="ECO:0007669"/>
    <property type="project" value="UniProtKB-KW"/>
</dbReference>
<evidence type="ECO:0000256" key="2">
    <source>
        <dbReference type="ARBA" id="ARBA00022485"/>
    </source>
</evidence>
<evidence type="ECO:0000256" key="1">
    <source>
        <dbReference type="ARBA" id="ARBA00022448"/>
    </source>
</evidence>
<evidence type="ECO:0000259" key="8">
    <source>
        <dbReference type="PROSITE" id="PS51379"/>
    </source>
</evidence>
<evidence type="ECO:0000256" key="7">
    <source>
        <dbReference type="SAM" id="Phobius"/>
    </source>
</evidence>
<feature type="transmembrane region" description="Helical" evidence="7">
    <location>
        <begin position="7"/>
        <end position="32"/>
    </location>
</feature>
<feature type="domain" description="4Fe-4S ferredoxin-type" evidence="8">
    <location>
        <begin position="477"/>
        <end position="509"/>
    </location>
</feature>
<dbReference type="PANTHER" id="PTHR30176">
    <property type="entry name" value="FERREDOXIN-TYPE PROTEIN NAPH"/>
    <property type="match status" value="1"/>
</dbReference>
<keyword evidence="3" id="KW-0479">Metal-binding</keyword>
<dbReference type="InterPro" id="IPR017900">
    <property type="entry name" value="4Fe4S_Fe_S_CS"/>
</dbReference>
<organism evidence="9 10">
    <name type="scientific">Dysgonomonas hofstadii</name>
    <dbReference type="NCBI Taxonomy" id="637886"/>
    <lineage>
        <taxon>Bacteria</taxon>
        <taxon>Pseudomonadati</taxon>
        <taxon>Bacteroidota</taxon>
        <taxon>Bacteroidia</taxon>
        <taxon>Bacteroidales</taxon>
        <taxon>Dysgonomonadaceae</taxon>
        <taxon>Dysgonomonas</taxon>
    </lineage>
</organism>
<feature type="transmembrane region" description="Helical" evidence="7">
    <location>
        <begin position="167"/>
        <end position="190"/>
    </location>
</feature>
<dbReference type="RefSeq" id="WP_183305787.1">
    <property type="nucleotide sequence ID" value="NZ_JACIEP010000002.1"/>
</dbReference>
<keyword evidence="7" id="KW-1133">Transmembrane helix</keyword>
<dbReference type="FunFam" id="3.30.70.20:FF:000046">
    <property type="entry name" value="Periplasmic [Fe] hydrogenase large subunit"/>
    <property type="match status" value="1"/>
</dbReference>
<dbReference type="PROSITE" id="PS00198">
    <property type="entry name" value="4FE4S_FER_1"/>
    <property type="match status" value="2"/>
</dbReference>
<dbReference type="Pfam" id="PF12801">
    <property type="entry name" value="Fer4_5"/>
    <property type="match status" value="2"/>
</dbReference>
<reference evidence="9 10" key="1">
    <citation type="submission" date="2020-08" db="EMBL/GenBank/DDBJ databases">
        <title>Genomic Encyclopedia of Type Strains, Phase IV (KMG-IV): sequencing the most valuable type-strain genomes for metagenomic binning, comparative biology and taxonomic classification.</title>
        <authorList>
            <person name="Goeker M."/>
        </authorList>
    </citation>
    <scope>NUCLEOTIDE SEQUENCE [LARGE SCALE GENOMIC DNA]</scope>
    <source>
        <strain evidence="9 10">DSM 104969</strain>
    </source>
</reference>
<dbReference type="AlphaFoldDB" id="A0A840CHS6"/>
<feature type="transmembrane region" description="Helical" evidence="7">
    <location>
        <begin position="52"/>
        <end position="80"/>
    </location>
</feature>
<dbReference type="Proteomes" id="UP000555103">
    <property type="component" value="Unassembled WGS sequence"/>
</dbReference>
<keyword evidence="10" id="KW-1185">Reference proteome</keyword>
<dbReference type="Gene3D" id="3.30.70.20">
    <property type="match status" value="3"/>
</dbReference>
<dbReference type="PROSITE" id="PS51379">
    <property type="entry name" value="4FE4S_FER_2"/>
    <property type="match status" value="5"/>
</dbReference>
<dbReference type="Pfam" id="PF13187">
    <property type="entry name" value="Fer4_9"/>
    <property type="match status" value="1"/>
</dbReference>
<keyword evidence="5" id="KW-0408">Iron</keyword>